<dbReference type="RefSeq" id="WP_114211299.1">
    <property type="nucleotide sequence ID" value="NZ_CP030842.1"/>
</dbReference>
<dbReference type="KEGG" id="abas:ACPOL_6935"/>
<dbReference type="EMBL" id="CP030842">
    <property type="protein sequence ID" value="AXC16117.1"/>
    <property type="molecule type" value="Genomic_DNA"/>
</dbReference>
<keyword evidence="3" id="KW-1185">Reference proteome</keyword>
<gene>
    <name evidence="1" type="ORF">ACPOL_6909</name>
    <name evidence="2" type="ORF">ACPOL_6935</name>
</gene>
<geneLocation type="plasmid" evidence="1">
    <name>pACPOL2</name>
</geneLocation>
<dbReference type="EMBL" id="CP030843">
    <property type="protein sequence ID" value="AXC16139.1"/>
    <property type="molecule type" value="Genomic_DNA"/>
</dbReference>
<accession>A0A2Z5GBD4</accession>
<geneLocation type="plasmid" evidence="3">
    <name>pacpol4</name>
</geneLocation>
<geneLocation type="plasmid" evidence="3">
    <name>pacpol2</name>
</geneLocation>
<dbReference type="AlphaFoldDB" id="A0A2Z5GBD4"/>
<name>A0A2Z5GBD4_9BACT</name>
<dbReference type="OrthoDB" id="122611at2"/>
<geneLocation type="plasmid" evidence="2">
    <name>pACPOL4</name>
</geneLocation>
<dbReference type="KEGG" id="abas:ACPOL_6909"/>
<evidence type="ECO:0000313" key="2">
    <source>
        <dbReference type="EMBL" id="AXC16139.1"/>
    </source>
</evidence>
<dbReference type="Proteomes" id="UP000253606">
    <property type="component" value="Plasmid pACPOL2"/>
</dbReference>
<sequence length="246" mass="27269">MKWSRDLYPIRERAANARTETWGRLDIERLFGVGRASAQGLMKAIGEVQPVGRAHFVERTSLLGFLDAMIAAEDFDEAFRSRMREADAPPYTKPLKVSLPAGLRTVMLRDLPPNISLTPGRLEIIANSSIAMLESLALLAQAMQNDFLHVQAILDPCPRLPQAKPTISEPFSTDFVVRGKVGLRRTWALFPRRSISTNDAAVSCSPHKPSAIAARRSKPSATVYSLRSQNAEKRFQSATLIRKVMG</sequence>
<protein>
    <submittedName>
        <fullName evidence="1">Uncharacterized protein</fullName>
    </submittedName>
</protein>
<proteinExistence type="predicted"/>
<evidence type="ECO:0000313" key="1">
    <source>
        <dbReference type="EMBL" id="AXC16117.1"/>
    </source>
</evidence>
<reference evidence="1 3" key="1">
    <citation type="journal article" date="2018" name="Front. Microbiol.">
        <title>Hydrolytic Capabilities as a Key to Environmental Success: Chitinolytic and Cellulolytic Acidobacteria From Acidic Sub-arctic Soils and Boreal Peatlands.</title>
        <authorList>
            <person name="Belova S.E."/>
            <person name="Ravin N.V."/>
            <person name="Pankratov T.A."/>
            <person name="Rakitin A.L."/>
            <person name="Ivanova A.A."/>
            <person name="Beletsky A.V."/>
            <person name="Mardanov A.V."/>
            <person name="Sinninghe Damste J.S."/>
            <person name="Dedysh S.N."/>
        </authorList>
    </citation>
    <scope>NUCLEOTIDE SEQUENCE [LARGE SCALE GENOMIC DNA]</scope>
    <source>
        <strain evidence="1 3">SBC82</strain>
        <plasmid evidence="1">pACPOL2</plasmid>
        <plasmid evidence="3">pacpol2</plasmid>
        <plasmid evidence="3">pacpol4</plasmid>
        <plasmid evidence="2">pACPOL4</plasmid>
    </source>
</reference>
<organism evidence="1 3">
    <name type="scientific">Acidisarcina polymorpha</name>
    <dbReference type="NCBI Taxonomy" id="2211140"/>
    <lineage>
        <taxon>Bacteria</taxon>
        <taxon>Pseudomonadati</taxon>
        <taxon>Acidobacteriota</taxon>
        <taxon>Terriglobia</taxon>
        <taxon>Terriglobales</taxon>
        <taxon>Acidobacteriaceae</taxon>
        <taxon>Acidisarcina</taxon>
    </lineage>
</organism>
<evidence type="ECO:0000313" key="3">
    <source>
        <dbReference type="Proteomes" id="UP000253606"/>
    </source>
</evidence>
<dbReference type="Proteomes" id="UP000253606">
    <property type="component" value="Plasmid pACPOL4"/>
</dbReference>
<keyword evidence="1" id="KW-0614">Plasmid</keyword>